<dbReference type="SUPFAM" id="SSF51569">
    <property type="entry name" value="Aldolase"/>
    <property type="match status" value="1"/>
</dbReference>
<dbReference type="InterPro" id="IPR013785">
    <property type="entry name" value="Aldolase_TIM"/>
</dbReference>
<evidence type="ECO:0000256" key="2">
    <source>
        <dbReference type="ARBA" id="ARBA00022490"/>
    </source>
</evidence>
<dbReference type="SMART" id="SM01133">
    <property type="entry name" value="DeoC"/>
    <property type="match status" value="1"/>
</dbReference>
<dbReference type="EC" id="4.1.2.4" evidence="7"/>
<evidence type="ECO:0000256" key="5">
    <source>
        <dbReference type="ARBA" id="ARBA00048791"/>
    </source>
</evidence>
<keyword evidence="3 7" id="KW-0456">Lyase</keyword>
<dbReference type="InterPro" id="IPR028581">
    <property type="entry name" value="DeoC_typeI"/>
</dbReference>
<dbReference type="FunFam" id="3.20.20.70:FF:000044">
    <property type="entry name" value="Deoxyribose-phosphate aldolase"/>
    <property type="match status" value="1"/>
</dbReference>
<dbReference type="HAMAP" id="MF_00114">
    <property type="entry name" value="DeoC_type1"/>
    <property type="match status" value="1"/>
</dbReference>
<dbReference type="EMBL" id="CP037422">
    <property type="protein sequence ID" value="QDU09899.1"/>
    <property type="molecule type" value="Genomic_DNA"/>
</dbReference>
<gene>
    <name evidence="8" type="primary">deoC2</name>
    <name evidence="7" type="synonym">deoC</name>
    <name evidence="8" type="ORF">V202x_32960</name>
</gene>
<name>A0A517WXC5_9PLAN</name>
<accession>A0A517WXC5</accession>
<evidence type="ECO:0000256" key="6">
    <source>
        <dbReference type="ARBA" id="ARBA00056337"/>
    </source>
</evidence>
<keyword evidence="2 7" id="KW-0963">Cytoplasm</keyword>
<sequence length="240" mass="25957">MHYSYEDMAKMIDHSLLNPTLNTDDLQNGIQLALAYDVASVCILPYYMKECANLLSGSTVKASTTIGFPHGGHTTAIKRAEAEQAVADGCEELDMVVNISKVLSGDRDYVKQDIAAVIEVAHAAGQKVKVIFENCYLDDTQKIRLCEICTELNADWVKTSTGYGSGGATHEDLKLMRKHTGPNVQVKAAGGVRDLDSLLTVRELGVTRCGASRTSDILNEARTRLGLPVIEVTSTGTSSY</sequence>
<keyword evidence="4 7" id="KW-0704">Schiff base</keyword>
<evidence type="ECO:0000256" key="1">
    <source>
        <dbReference type="ARBA" id="ARBA00010936"/>
    </source>
</evidence>
<dbReference type="NCBIfam" id="TIGR00126">
    <property type="entry name" value="deoC"/>
    <property type="match status" value="1"/>
</dbReference>
<dbReference type="PIRSF" id="PIRSF001357">
    <property type="entry name" value="DeoC"/>
    <property type="match status" value="1"/>
</dbReference>
<dbReference type="RefSeq" id="WP_145176863.1">
    <property type="nucleotide sequence ID" value="NZ_CP037422.1"/>
</dbReference>
<dbReference type="Proteomes" id="UP000318384">
    <property type="component" value="Chromosome"/>
</dbReference>
<comment type="pathway">
    <text evidence="7">Carbohydrate degradation; 2-deoxy-D-ribose 1-phosphate degradation; D-glyceraldehyde 3-phosphate and acetaldehyde from 2-deoxy-alpha-D-ribose 1-phosphate: step 2/2.</text>
</comment>
<dbReference type="CDD" id="cd00959">
    <property type="entry name" value="DeoC"/>
    <property type="match status" value="1"/>
</dbReference>
<dbReference type="OrthoDB" id="9778711at2"/>
<comment type="function">
    <text evidence="6 7">Catalyzes a reversible aldol reaction between acetaldehyde and D-glyceraldehyde 3-phosphate to generate 2-deoxy-D-ribose 5-phosphate.</text>
</comment>
<proteinExistence type="inferred from homology"/>
<reference evidence="8 9" key="1">
    <citation type="submission" date="2019-03" db="EMBL/GenBank/DDBJ databases">
        <title>Deep-cultivation of Planctomycetes and their phenomic and genomic characterization uncovers novel biology.</title>
        <authorList>
            <person name="Wiegand S."/>
            <person name="Jogler M."/>
            <person name="Boedeker C."/>
            <person name="Pinto D."/>
            <person name="Vollmers J."/>
            <person name="Rivas-Marin E."/>
            <person name="Kohn T."/>
            <person name="Peeters S.H."/>
            <person name="Heuer A."/>
            <person name="Rast P."/>
            <person name="Oberbeckmann S."/>
            <person name="Bunk B."/>
            <person name="Jeske O."/>
            <person name="Meyerdierks A."/>
            <person name="Storesund J.E."/>
            <person name="Kallscheuer N."/>
            <person name="Luecker S."/>
            <person name="Lage O.M."/>
            <person name="Pohl T."/>
            <person name="Merkel B.J."/>
            <person name="Hornburger P."/>
            <person name="Mueller R.-W."/>
            <person name="Bruemmer F."/>
            <person name="Labrenz M."/>
            <person name="Spormann A.M."/>
            <person name="Op den Camp H."/>
            <person name="Overmann J."/>
            <person name="Amann R."/>
            <person name="Jetten M.S.M."/>
            <person name="Mascher T."/>
            <person name="Medema M.H."/>
            <person name="Devos D.P."/>
            <person name="Kaster A.-K."/>
            <person name="Ovreas L."/>
            <person name="Rohde M."/>
            <person name="Galperin M.Y."/>
            <person name="Jogler C."/>
        </authorList>
    </citation>
    <scope>NUCLEOTIDE SEQUENCE [LARGE SCALE GENOMIC DNA]</scope>
    <source>
        <strain evidence="8 9">V202</strain>
    </source>
</reference>
<organism evidence="8 9">
    <name type="scientific">Gimesia aquarii</name>
    <dbReference type="NCBI Taxonomy" id="2527964"/>
    <lineage>
        <taxon>Bacteria</taxon>
        <taxon>Pseudomonadati</taxon>
        <taxon>Planctomycetota</taxon>
        <taxon>Planctomycetia</taxon>
        <taxon>Planctomycetales</taxon>
        <taxon>Planctomycetaceae</taxon>
        <taxon>Gimesia</taxon>
    </lineage>
</organism>
<evidence type="ECO:0000313" key="9">
    <source>
        <dbReference type="Proteomes" id="UP000318384"/>
    </source>
</evidence>
<evidence type="ECO:0000256" key="4">
    <source>
        <dbReference type="ARBA" id="ARBA00023270"/>
    </source>
</evidence>
<dbReference type="InterPro" id="IPR011343">
    <property type="entry name" value="DeoC"/>
</dbReference>
<dbReference type="UniPathway" id="UPA00002">
    <property type="reaction ID" value="UER00468"/>
</dbReference>
<keyword evidence="9" id="KW-1185">Reference proteome</keyword>
<dbReference type="GO" id="GO:0004139">
    <property type="term" value="F:deoxyribose-phosphate aldolase activity"/>
    <property type="evidence" value="ECO:0007669"/>
    <property type="project" value="UniProtKB-UniRule"/>
</dbReference>
<dbReference type="PANTHER" id="PTHR10889:SF1">
    <property type="entry name" value="DEOXYRIBOSE-PHOSPHATE ALDOLASE"/>
    <property type="match status" value="1"/>
</dbReference>
<evidence type="ECO:0000313" key="8">
    <source>
        <dbReference type="EMBL" id="QDU09899.1"/>
    </source>
</evidence>
<evidence type="ECO:0000256" key="7">
    <source>
        <dbReference type="HAMAP-Rule" id="MF_00114"/>
    </source>
</evidence>
<dbReference type="GO" id="GO:0016052">
    <property type="term" value="P:carbohydrate catabolic process"/>
    <property type="evidence" value="ECO:0007669"/>
    <property type="project" value="TreeGrafter"/>
</dbReference>
<protein>
    <recommendedName>
        <fullName evidence="7">Deoxyribose-phosphate aldolase</fullName>
        <shortName evidence="7">DERA</shortName>
        <ecNumber evidence="7">4.1.2.4</ecNumber>
    </recommendedName>
    <alternativeName>
        <fullName evidence="7">2-deoxy-D-ribose 5-phosphate aldolase</fullName>
    </alternativeName>
    <alternativeName>
        <fullName evidence="7">Phosphodeoxyriboaldolase</fullName>
        <shortName evidence="7">Deoxyriboaldolase</shortName>
    </alternativeName>
</protein>
<feature type="active site" description="Proton donor/acceptor" evidence="7">
    <location>
        <position position="94"/>
    </location>
</feature>
<comment type="subcellular location">
    <subcellularLocation>
        <location evidence="7">Cytoplasm</location>
    </subcellularLocation>
</comment>
<dbReference type="AlphaFoldDB" id="A0A517WXC5"/>
<feature type="active site" description="Proton donor/acceptor" evidence="7">
    <location>
        <position position="187"/>
    </location>
</feature>
<comment type="similarity">
    <text evidence="1 7">Belongs to the DeoC/FbaB aldolase family. DeoC type 1 subfamily.</text>
</comment>
<dbReference type="Gene3D" id="3.20.20.70">
    <property type="entry name" value="Aldolase class I"/>
    <property type="match status" value="1"/>
</dbReference>
<dbReference type="GO" id="GO:0005737">
    <property type="term" value="C:cytoplasm"/>
    <property type="evidence" value="ECO:0007669"/>
    <property type="project" value="UniProtKB-SubCell"/>
</dbReference>
<dbReference type="GO" id="GO:0006018">
    <property type="term" value="P:2-deoxyribose 1-phosphate catabolic process"/>
    <property type="evidence" value="ECO:0007669"/>
    <property type="project" value="UniProtKB-UniRule"/>
</dbReference>
<dbReference type="InterPro" id="IPR002915">
    <property type="entry name" value="DeoC/FbaB/LacD_aldolase"/>
</dbReference>
<feature type="active site" description="Schiff-base intermediate with acetaldehyde" evidence="7">
    <location>
        <position position="158"/>
    </location>
</feature>
<dbReference type="Pfam" id="PF01791">
    <property type="entry name" value="DeoC"/>
    <property type="match status" value="1"/>
</dbReference>
<evidence type="ECO:0000256" key="3">
    <source>
        <dbReference type="ARBA" id="ARBA00023239"/>
    </source>
</evidence>
<dbReference type="PANTHER" id="PTHR10889">
    <property type="entry name" value="DEOXYRIBOSE-PHOSPHATE ALDOLASE"/>
    <property type="match status" value="1"/>
</dbReference>
<comment type="catalytic activity">
    <reaction evidence="5 7">
        <text>2-deoxy-D-ribose 5-phosphate = D-glyceraldehyde 3-phosphate + acetaldehyde</text>
        <dbReference type="Rhea" id="RHEA:12821"/>
        <dbReference type="ChEBI" id="CHEBI:15343"/>
        <dbReference type="ChEBI" id="CHEBI:59776"/>
        <dbReference type="ChEBI" id="CHEBI:62877"/>
        <dbReference type="EC" id="4.1.2.4"/>
    </reaction>
</comment>
<dbReference type="GO" id="GO:0009264">
    <property type="term" value="P:deoxyribonucleotide catabolic process"/>
    <property type="evidence" value="ECO:0007669"/>
    <property type="project" value="UniProtKB-UniRule"/>
</dbReference>